<evidence type="ECO:0000313" key="3">
    <source>
        <dbReference type="Proteomes" id="UP000274350"/>
    </source>
</evidence>
<dbReference type="KEGG" id="upi:EJG51_004310"/>
<proteinExistence type="predicted"/>
<dbReference type="AlphaFoldDB" id="A0A6M4A1Y8"/>
<name>A0A6M4A1Y8_9BURK</name>
<organism evidence="2 3">
    <name type="scientific">Undibacterium piscinae</name>
    <dbReference type="NCBI Taxonomy" id="2495591"/>
    <lineage>
        <taxon>Bacteria</taxon>
        <taxon>Pseudomonadati</taxon>
        <taxon>Pseudomonadota</taxon>
        <taxon>Betaproteobacteria</taxon>
        <taxon>Burkholderiales</taxon>
        <taxon>Oxalobacteraceae</taxon>
        <taxon>Undibacterium</taxon>
    </lineage>
</organism>
<evidence type="ECO:0000256" key="1">
    <source>
        <dbReference type="SAM" id="Phobius"/>
    </source>
</evidence>
<keyword evidence="3" id="KW-1185">Reference proteome</keyword>
<keyword evidence="1" id="KW-1133">Transmembrane helix</keyword>
<gene>
    <name evidence="2" type="ORF">EJG51_004310</name>
</gene>
<feature type="transmembrane region" description="Helical" evidence="1">
    <location>
        <begin position="27"/>
        <end position="48"/>
    </location>
</feature>
<protein>
    <submittedName>
        <fullName evidence="2">Uncharacterized protein</fullName>
    </submittedName>
</protein>
<evidence type="ECO:0000313" key="2">
    <source>
        <dbReference type="EMBL" id="QJQ05205.1"/>
    </source>
</evidence>
<dbReference type="Proteomes" id="UP000274350">
    <property type="component" value="Chromosome"/>
</dbReference>
<dbReference type="EMBL" id="CP051152">
    <property type="protein sequence ID" value="QJQ05205.1"/>
    <property type="molecule type" value="Genomic_DNA"/>
</dbReference>
<keyword evidence="1" id="KW-0472">Membrane</keyword>
<sequence length="49" mass="5150">MSSSVISTSHSSIAKPVRQLLACALRLTSPLLVLLALPVLLALLRLLIG</sequence>
<reference evidence="2 3" key="1">
    <citation type="journal article" date="2019" name="Int. J. Syst. Evol. Microbiol.">
        <title>Undibacterium piscinae sp. nov., isolated from Korean shiner intestine.</title>
        <authorList>
            <person name="Lee S.Y."/>
            <person name="Kang W."/>
            <person name="Kim P.S."/>
            <person name="Kim H.S."/>
            <person name="Sung H."/>
            <person name="Shin N.R."/>
            <person name="Whon T.W."/>
            <person name="Yun J.H."/>
            <person name="Lee J.Y."/>
            <person name="Lee J.Y."/>
            <person name="Jung M.J."/>
            <person name="Jeong Y.S."/>
            <person name="Tak E.J."/>
            <person name="Han J.E."/>
            <person name="Hyun D.W."/>
            <person name="Kang M.S."/>
            <person name="Lee K.E."/>
            <person name="Lee B.H."/>
            <person name="Bae J.W."/>
        </authorList>
    </citation>
    <scope>NUCLEOTIDE SEQUENCE [LARGE SCALE GENOMIC DNA]</scope>
    <source>
        <strain evidence="2 3">S11R28</strain>
    </source>
</reference>
<accession>A0A6M4A1Y8</accession>
<keyword evidence="1" id="KW-0812">Transmembrane</keyword>